<proteinExistence type="predicted"/>
<reference evidence="2 3" key="1">
    <citation type="journal article" date="2019" name="Nat. Ecol. Evol.">
        <title>Megaphylogeny resolves global patterns of mushroom evolution.</title>
        <authorList>
            <person name="Varga T."/>
            <person name="Krizsan K."/>
            <person name="Foldi C."/>
            <person name="Dima B."/>
            <person name="Sanchez-Garcia M."/>
            <person name="Sanchez-Ramirez S."/>
            <person name="Szollosi G.J."/>
            <person name="Szarkandi J.G."/>
            <person name="Papp V."/>
            <person name="Albert L."/>
            <person name="Andreopoulos W."/>
            <person name="Angelini C."/>
            <person name="Antonin V."/>
            <person name="Barry K.W."/>
            <person name="Bougher N.L."/>
            <person name="Buchanan P."/>
            <person name="Buyck B."/>
            <person name="Bense V."/>
            <person name="Catcheside P."/>
            <person name="Chovatia M."/>
            <person name="Cooper J."/>
            <person name="Damon W."/>
            <person name="Desjardin D."/>
            <person name="Finy P."/>
            <person name="Geml J."/>
            <person name="Haridas S."/>
            <person name="Hughes K."/>
            <person name="Justo A."/>
            <person name="Karasinski D."/>
            <person name="Kautmanova I."/>
            <person name="Kiss B."/>
            <person name="Kocsube S."/>
            <person name="Kotiranta H."/>
            <person name="LaButti K.M."/>
            <person name="Lechner B.E."/>
            <person name="Liimatainen K."/>
            <person name="Lipzen A."/>
            <person name="Lukacs Z."/>
            <person name="Mihaltcheva S."/>
            <person name="Morgado L.N."/>
            <person name="Niskanen T."/>
            <person name="Noordeloos M.E."/>
            <person name="Ohm R.A."/>
            <person name="Ortiz-Santana B."/>
            <person name="Ovrebo C."/>
            <person name="Racz N."/>
            <person name="Riley R."/>
            <person name="Savchenko A."/>
            <person name="Shiryaev A."/>
            <person name="Soop K."/>
            <person name="Spirin V."/>
            <person name="Szebenyi C."/>
            <person name="Tomsovsky M."/>
            <person name="Tulloss R.E."/>
            <person name="Uehling J."/>
            <person name="Grigoriev I.V."/>
            <person name="Vagvolgyi C."/>
            <person name="Papp T."/>
            <person name="Martin F.M."/>
            <person name="Miettinen O."/>
            <person name="Hibbett D.S."/>
            <person name="Nagy L.G."/>
        </authorList>
    </citation>
    <scope>NUCLEOTIDE SEQUENCE [LARGE SCALE GENOMIC DNA]</scope>
    <source>
        <strain evidence="2 3">CBS 962.96</strain>
    </source>
</reference>
<organism evidence="2 3">
    <name type="scientific">Dendrothele bispora (strain CBS 962.96)</name>
    <dbReference type="NCBI Taxonomy" id="1314807"/>
    <lineage>
        <taxon>Eukaryota</taxon>
        <taxon>Fungi</taxon>
        <taxon>Dikarya</taxon>
        <taxon>Basidiomycota</taxon>
        <taxon>Agaricomycotina</taxon>
        <taxon>Agaricomycetes</taxon>
        <taxon>Agaricomycetidae</taxon>
        <taxon>Agaricales</taxon>
        <taxon>Agaricales incertae sedis</taxon>
        <taxon>Dendrothele</taxon>
    </lineage>
</organism>
<dbReference type="AlphaFoldDB" id="A0A4S8LH67"/>
<dbReference type="Proteomes" id="UP000297245">
    <property type="component" value="Unassembled WGS sequence"/>
</dbReference>
<accession>A0A4S8LH67</accession>
<dbReference type="EMBL" id="ML179430">
    <property type="protein sequence ID" value="THU87918.1"/>
    <property type="molecule type" value="Genomic_DNA"/>
</dbReference>
<name>A0A4S8LH67_DENBC</name>
<evidence type="ECO:0000256" key="1">
    <source>
        <dbReference type="SAM" id="MobiDB-lite"/>
    </source>
</evidence>
<evidence type="ECO:0000313" key="3">
    <source>
        <dbReference type="Proteomes" id="UP000297245"/>
    </source>
</evidence>
<evidence type="ECO:0000313" key="2">
    <source>
        <dbReference type="EMBL" id="THU87918.1"/>
    </source>
</evidence>
<sequence>MPNSSGTNSVPMTSTLPRQNAEERAAASRKRKYDSFVAESTGEMASDDRPFKVLKPFIQAGLWWPRGICLYSDISATLCDGIENEMEKAGEEEEDGLNDQRTLKSSKEALKLRERNIRAFSLFAEKYPELVEVFHQTIEYEDQGTFNRLAKAICKGYKQARRTDTSLEKDDICDWLIPAMEESTDELDDFSFAAPALTRNELKSARGINHPLTRAFLIPFGFIDRVYYQEDGAEACKKVFDDLKKGAKNAKKNRGKGKKGRNAIVQDDSRGIPLESDSLCAFMYFINSYDSGKVWSGLLRGPLLVIAYRAIFTGPSSALGEKGAPTKSGNAKIHGVSEVSFESIAYVAAPVRFALCSKTSWVKEDGVFNLECFYFYLLDLMLKAPTKWGDELLEFWNELQCRLWGCLDCAGFIG</sequence>
<feature type="compositionally biased region" description="Polar residues" evidence="1">
    <location>
        <begin position="1"/>
        <end position="18"/>
    </location>
</feature>
<dbReference type="InterPro" id="IPR046521">
    <property type="entry name" value="DUF6698"/>
</dbReference>
<feature type="region of interest" description="Disordered" evidence="1">
    <location>
        <begin position="1"/>
        <end position="32"/>
    </location>
</feature>
<keyword evidence="3" id="KW-1185">Reference proteome</keyword>
<gene>
    <name evidence="2" type="ORF">K435DRAFT_782268</name>
</gene>
<dbReference type="Pfam" id="PF20414">
    <property type="entry name" value="DUF6698"/>
    <property type="match status" value="1"/>
</dbReference>
<dbReference type="OrthoDB" id="3160134at2759"/>
<protein>
    <submittedName>
        <fullName evidence="2">Uncharacterized protein</fullName>
    </submittedName>
</protein>